<evidence type="ECO:0000259" key="1">
    <source>
        <dbReference type="Pfam" id="PF01966"/>
    </source>
</evidence>
<protein>
    <submittedName>
        <fullName evidence="2">HD domain-containing protein</fullName>
    </submittedName>
</protein>
<gene>
    <name evidence="2" type="ORF">H9753_05485</name>
</gene>
<dbReference type="InterPro" id="IPR003607">
    <property type="entry name" value="HD/PDEase_dom"/>
</dbReference>
<reference evidence="2" key="1">
    <citation type="journal article" date="2021" name="PeerJ">
        <title>Extensive microbial diversity within the chicken gut microbiome revealed by metagenomics and culture.</title>
        <authorList>
            <person name="Gilroy R."/>
            <person name="Ravi A."/>
            <person name="Getino M."/>
            <person name="Pursley I."/>
            <person name="Horton D.L."/>
            <person name="Alikhan N.F."/>
            <person name="Baker D."/>
            <person name="Gharbi K."/>
            <person name="Hall N."/>
            <person name="Watson M."/>
            <person name="Adriaenssens E.M."/>
            <person name="Foster-Nyarko E."/>
            <person name="Jarju S."/>
            <person name="Secka A."/>
            <person name="Antonio M."/>
            <person name="Oren A."/>
            <person name="Chaudhuri R.R."/>
            <person name="La Ragione R."/>
            <person name="Hildebrand F."/>
            <person name="Pallen M.J."/>
        </authorList>
    </citation>
    <scope>NUCLEOTIDE SEQUENCE</scope>
    <source>
        <strain evidence="2">ChiBcec2-3848</strain>
    </source>
</reference>
<dbReference type="SUPFAM" id="SSF109604">
    <property type="entry name" value="HD-domain/PDEase-like"/>
    <property type="match status" value="1"/>
</dbReference>
<evidence type="ECO:0000313" key="2">
    <source>
        <dbReference type="EMBL" id="HJC63055.1"/>
    </source>
</evidence>
<dbReference type="CDD" id="cd00077">
    <property type="entry name" value="HDc"/>
    <property type="match status" value="1"/>
</dbReference>
<organism evidence="2 3">
    <name type="scientific">Candidatus Blautia merdavium</name>
    <dbReference type="NCBI Taxonomy" id="2838494"/>
    <lineage>
        <taxon>Bacteria</taxon>
        <taxon>Bacillati</taxon>
        <taxon>Bacillota</taxon>
        <taxon>Clostridia</taxon>
        <taxon>Lachnospirales</taxon>
        <taxon>Lachnospiraceae</taxon>
        <taxon>Blautia</taxon>
    </lineage>
</organism>
<evidence type="ECO:0000313" key="3">
    <source>
        <dbReference type="Proteomes" id="UP000823886"/>
    </source>
</evidence>
<dbReference type="Proteomes" id="UP000823886">
    <property type="component" value="Unassembled WGS sequence"/>
</dbReference>
<accession>A0A9D2TA86</accession>
<reference evidence="2" key="2">
    <citation type="submission" date="2021-04" db="EMBL/GenBank/DDBJ databases">
        <authorList>
            <person name="Gilroy R."/>
        </authorList>
    </citation>
    <scope>NUCLEOTIDE SEQUENCE</scope>
    <source>
        <strain evidence="2">ChiBcec2-3848</strain>
    </source>
</reference>
<dbReference type="PANTHER" id="PTHR33594">
    <property type="entry name" value="SUPERFAMILY HYDROLASE, PUTATIVE (AFU_ORTHOLOGUE AFUA_1G03035)-RELATED"/>
    <property type="match status" value="1"/>
</dbReference>
<proteinExistence type="predicted"/>
<sequence>MKETTVSEIMQKMIQASQGNLHDINHFLKVYAYARTIAQAENLSPAEQKTVEIAAILHDIACPLCREKYGNTNGKYQEVEGMPLAETFLQSCRLPEEMISRIVYLVGHHHTLRDIDGMDYQILLEADYLVNADEAGYSVSNIRHTMESLFKTSAGTTLLQSVYQL</sequence>
<comment type="caution">
    <text evidence="2">The sequence shown here is derived from an EMBL/GenBank/DDBJ whole genome shotgun (WGS) entry which is preliminary data.</text>
</comment>
<dbReference type="Pfam" id="PF01966">
    <property type="entry name" value="HD"/>
    <property type="match status" value="1"/>
</dbReference>
<name>A0A9D2TA86_9FIRM</name>
<dbReference type="PANTHER" id="PTHR33594:SF1">
    <property type="entry name" value="HD_PDEASE DOMAIN-CONTAINING PROTEIN"/>
    <property type="match status" value="1"/>
</dbReference>
<feature type="domain" description="HD" evidence="1">
    <location>
        <begin position="24"/>
        <end position="116"/>
    </location>
</feature>
<dbReference type="EMBL" id="DWVZ01000071">
    <property type="protein sequence ID" value="HJC63055.1"/>
    <property type="molecule type" value="Genomic_DNA"/>
</dbReference>
<dbReference type="Gene3D" id="1.10.3210.10">
    <property type="entry name" value="Hypothetical protein af1432"/>
    <property type="match status" value="1"/>
</dbReference>
<dbReference type="AlphaFoldDB" id="A0A9D2TA86"/>
<dbReference type="InterPro" id="IPR006674">
    <property type="entry name" value="HD_domain"/>
</dbReference>